<evidence type="ECO:0000313" key="12">
    <source>
        <dbReference type="EnsemblMetazoa" id="GMOY006833-PA"/>
    </source>
</evidence>
<dbReference type="SMART" id="SM00638">
    <property type="entry name" value="LPD_N"/>
    <property type="match status" value="1"/>
</dbReference>
<proteinExistence type="predicted"/>
<evidence type="ECO:0000313" key="13">
    <source>
        <dbReference type="Proteomes" id="UP000092444"/>
    </source>
</evidence>
<keyword evidence="8" id="KW-0325">Glycoprotein</keyword>
<evidence type="ECO:0000256" key="3">
    <source>
        <dbReference type="ARBA" id="ARBA00022525"/>
    </source>
</evidence>
<dbReference type="EnsemblMetazoa" id="GMOY006833-RA">
    <property type="protein sequence ID" value="GMOY006833-PA"/>
    <property type="gene ID" value="GMOY006833"/>
</dbReference>
<keyword evidence="7" id="KW-1015">Disulfide bond</keyword>
<keyword evidence="4" id="KW-0732">Signal</keyword>
<dbReference type="PhylomeDB" id="A0A1B0G0Q6"/>
<dbReference type="FunFam" id="2.20.80.10:FF:000003">
    <property type="entry name" value="Apolipoprotein lipid transfer particle"/>
    <property type="match status" value="1"/>
</dbReference>
<evidence type="ECO:0008006" key="14">
    <source>
        <dbReference type="Google" id="ProtNLM"/>
    </source>
</evidence>
<evidence type="ECO:0000256" key="2">
    <source>
        <dbReference type="ARBA" id="ARBA00022448"/>
    </source>
</evidence>
<dbReference type="InterPro" id="IPR011030">
    <property type="entry name" value="Lipovitellin_superhlx_dom"/>
</dbReference>
<comment type="caution">
    <text evidence="9">Lacks conserved residue(s) required for the propagation of feature annotation.</text>
</comment>
<dbReference type="FunFam" id="2.20.50.20:FF:000003">
    <property type="entry name" value="Microsomal triglyceride transfer protein large subunit"/>
    <property type="match status" value="1"/>
</dbReference>
<evidence type="ECO:0000256" key="7">
    <source>
        <dbReference type="ARBA" id="ARBA00023157"/>
    </source>
</evidence>
<dbReference type="PANTHER" id="PTHR23345:SF15">
    <property type="entry name" value="VITELLOGENIN 1-RELATED"/>
    <property type="match status" value="1"/>
</dbReference>
<dbReference type="Pfam" id="PF09172">
    <property type="entry name" value="Vit_open_b-sht"/>
    <property type="match status" value="1"/>
</dbReference>
<evidence type="ECO:0000259" key="11">
    <source>
        <dbReference type="PROSITE" id="PS51233"/>
    </source>
</evidence>
<feature type="domain" description="Vitellogenin" evidence="10">
    <location>
        <begin position="114"/>
        <end position="783"/>
    </location>
</feature>
<evidence type="ECO:0000256" key="8">
    <source>
        <dbReference type="ARBA" id="ARBA00023180"/>
    </source>
</evidence>
<organism evidence="12 13">
    <name type="scientific">Glossina morsitans morsitans</name>
    <name type="common">Savannah tsetse fly</name>
    <dbReference type="NCBI Taxonomy" id="37546"/>
    <lineage>
        <taxon>Eukaryota</taxon>
        <taxon>Metazoa</taxon>
        <taxon>Ecdysozoa</taxon>
        <taxon>Arthropoda</taxon>
        <taxon>Hexapoda</taxon>
        <taxon>Insecta</taxon>
        <taxon>Pterygota</taxon>
        <taxon>Neoptera</taxon>
        <taxon>Endopterygota</taxon>
        <taxon>Diptera</taxon>
        <taxon>Brachycera</taxon>
        <taxon>Muscomorpha</taxon>
        <taxon>Hippoboscoidea</taxon>
        <taxon>Glossinidae</taxon>
        <taxon>Glossina</taxon>
    </lineage>
</organism>
<dbReference type="Pfam" id="PF00094">
    <property type="entry name" value="VWD"/>
    <property type="match status" value="1"/>
</dbReference>
<dbReference type="InterPro" id="IPR015255">
    <property type="entry name" value="Vitellinogen_open_b-sht"/>
</dbReference>
<evidence type="ECO:0000256" key="1">
    <source>
        <dbReference type="ARBA" id="ARBA00004613"/>
    </source>
</evidence>
<dbReference type="Pfam" id="PF06448">
    <property type="entry name" value="DUF1081"/>
    <property type="match status" value="1"/>
</dbReference>
<dbReference type="GO" id="GO:0005319">
    <property type="term" value="F:lipid transporter activity"/>
    <property type="evidence" value="ECO:0007669"/>
    <property type="project" value="InterPro"/>
</dbReference>
<protein>
    <recommendedName>
        <fullName evidence="14">Vitellogenin domain-containing protein</fullName>
    </recommendedName>
</protein>
<dbReference type="InterPro" id="IPR001747">
    <property type="entry name" value="Vitellogenin_N"/>
</dbReference>
<dbReference type="PROSITE" id="PS51233">
    <property type="entry name" value="VWFD"/>
    <property type="match status" value="1"/>
</dbReference>
<dbReference type="FunFam" id="1.25.10.20:FF:000005">
    <property type="entry name" value="Apolipoprotein lipid transfer particle"/>
    <property type="match status" value="1"/>
</dbReference>
<sequence>MSRFPIVYLVDIYYCAGSSHRDLREHLYLPTPLVLQFKDNGPLKADGPKNSFSLAGAKLSSLCLKFTVARGRSVQLQKVQTPCLCSRGRWNPLKDSRICGRPDCNASRKGKFNYLVNNVYNYDYTIELRTLFVGSGENVSNLFLRANVDFLYPSTCEGYLRINEVKLWDKPGFHDNLNPVSTSDDFYDYYGELDKELAGASVEETNTDEHQKSKKLESDLKANLLRFAFHDGRISELCPRTNEQNWVLNFKRGILSTFQNTMLRFDIDFNTTEIDVSGTCDVQYSLETTDNVFITISKRKNIASCRNRYSTHTILQTTPYTFREDKTIWPILDSESYCNMTIDNNIYRNISCHERYQLMPFSNATSGAVTTSSHKLEFKGESSNNNQEFPYPVAILSYCRLSRTDGELVEKRSTLLFDHTPVAKPTHGEIKASRELLKEMCTLGFPKIQREFIDAFIRFLQTTKHLDYKALTQLLARSASICDHGKNHVLESLPYIGSTAAYQVMRDQIISNGISKNLAHNWMTSLSFIQRPNEETLETFYTILEFSRKKIDPEYTLGASAVVHSFCRHNENCGDHPKIRKTTNLLETEFLNLFNMYRGERRSRERMIVILKSLGNIGIVSEPFAAQLEDIIIDDATTIDIRLQAVLLFRRVDCEKYQQFFLNTYANHAMNSEIRILTYLQVMRCPSYAVINRIKTILEGEEVNQVGSFVWSHLKNLAKSSSPVRIEAQGLLLNDDLSNRFKLDIRKFSRNYEHSLFFDEYNFGTTTDLNLIFGTDSYLPRTFSLNFTAELFGQSVNFFDFAARAEGFEELVTSIFGPKGPLNREIFRKRFSFLNRWLGNESSEDLDGLDNILSIDGLRLKRSNSQESRENIEIIDDYDDEEESNRYKRSLAKDFRHRKDQIESEIDSLNYKLNYNYSHPRTQIGIRIFGNDLWYHSLEGITEFKALTRELDIFHQISKILSGQEITYTKSRVLLDASYNVPMAIGLPLGVNALAASSIDLRISGNLDRMEPNTDWHFDLQGKFKPSVSVDVIATLQADMFYAVSGIKLKGNLYSNSEIEANLKIRGKNLVSFSFDLPQETNEIFSARSELIVLAEDEEIFQVGISQRRSNSTCTWPVLNRAIGLQICSHFSVPDLSNSPNTIYPSLLLSGPTNFSIILKKSDPTAKRYVFEYNLEQEGNASNWSLLFHTPGSAVTRLLVTNVTTIPDAFNASVAFVSGESKTSAGCSYVTNPDKRQLDFFLDTNGNKSLEMSMELTRSQERTTWIYTPKMLLAVNGVNITGLIGTVRTTEKNGIMQNDFEISFETKKLQALLRGNYVQTEITASTNVTITYRFQANKIESINYESKLTNVGDKAKTEYRGTMKLRTSAYPKLNFASNGTWLNLQGHSEGTLTYNNAPDLKNPFYTTSMRLIFIRSYSEDFPVEGCRTRASLEVKLPRSKVDFRILLKHEELSKNGTEHNVLLGFRYAPEKEATALFSVHLPRRGLFTIDSYMNITVPEFNSCIVHLRVNEISVKNFMISFNGSWFTNHSISVRGNYKDKSSRVQSIHRVKLILESPSFEITSIKMIYRRNQLLIYTDVQARYAKDPYSLTAQYSTNPTNNNSNAAVRVKVMDQDYWTNIKLLSEKPKLLDIEIHLDKIRDVSAKLEMISLERRKELSVDLKWDANRDPSQRLGLSGEYSNPNDYQYISNIMVTYPDRTISSGFDVYTGGPEYYGSFRGSWSSNEIIVLSYSAGVMPSKNVNNWIRVQLKTPFDGWAENGLQAGVYTNDRLILVNSSLVWAEDQSLDFGYKSDYEFNEPITNLDLYFGINSTIKDVPIINIKLRHWQDMKKFDTDFKLRYSDSNSSINVYGIKSLWELSKQAGSQNITGTMFMVSPFEGYRKGGLATKFMFNDRREIKGAASLDFDIREFTLAIDGYIRRFSDNMLTINITTPLENFRSINGRFGLNDKRRHAVAEVRAPLGVVGVEVLCDIISMTNFDVKLSIAAPLDNFQQAALFGKIKPDTLDIHGIWNNATLGFTGVWRRTNRTDFEYSYTVFTPLQGFEQNGFIVKLTKKDVFILHLHGKLSKYKLGIKIDGTPKSKLLNLLGGNKIELEILYDDDFQPPKMDVSDDYDIDDLDYDEFFSYFVDFEIDTVVWPTVHGTVDMQEIMDYYLIMGNIQLPQGQIEFKDRLFYPDYVTVLNVLTINTPFPVAPQMKSIVEYHIDLDFKHLYEKIQFVVSNLVQPPSVMGIEFNYTKIEDSVKPKQHEIKINIKTPFNVLPEIAIWGSLELEENVYRGNISSRTINTFLSLATSVEVSSVIFSTKNYMSEEQFFESSVGVILDSNIIPHYSCHGYIKKDFNENDNTVIIQFTVTDNHTVNELHIESAWFKDVSHLVNAYGRIKTTMLPLKLAESSIIITEGENPRLSCDLSLSSWEGHHVSYGSRAIKKDDTFNVEIWTPIEGYRNISMHGSILPSGDNKDEYQIFGNLYRNMATYAISGVVKTNQKYPTDASLRIRDRNGGEGTVSVSVREFDRATSKDLKFNFDVSENNGNKWQISGIYSLQDKDTVEVLTSVKSTVPEIKHINFRGKMIARNSSHVTSDISLDTPWKEFGIESVHLNSNFSVLKYGGNVGGEYRIGKSIGRGCFQWSWLLAENMQLLLESYMERPNVGPRAVHVSAKYINPNQDFQQTETGGELDVDSKWKLSLNGLLNYMSTEDIRVGLDAALPPPVGDMHRFDLNYRGNLISKRGQEPQLFLEGRYNSDIAQRKCLGRISYKNSTDLHGLGHLEWGTLSNISTIAGDFHMLQKPERRREFYAKMSTPMHKNEDTFFMNGMYDVNEKDYHNLVCAINYPASQQIADFDVFFSTVSNMHGFLNSTTPFANMTWFKADFNFTTTSDETFRYCKGTWPTDTAFFELHNINTTQPLNRNLKGGIQIEIPLATRHKTDVKYNFNENPSIDDGFVKIFYNNNEILDGVYNCTDDLGDPLRTKTINMRIQNDLKPLGVYYTHKKDISRPVEIMDEKHLEVYELQNALNFNLTGELHTITRPDGQELKIIAIHPNRTVIVTTSYDMLDERILKHRSKLELSTTAWIGYNILLKNYTTVGNDSGKFVIDLFYPKRNLSTEGWYHVTEEKISSDVLFKWANVDSFKKDLKVLRTGLIWQAEPLVNDDKEHQTVIVTVGHPDLEKDVVMKAKYYRGIFELLKIDCVIDYSDEPDHLIGVGLVLKDMHQNLGSTNYLLQLNAHHMASDLELQLNGTVIMEPSLYKTKFDANYKRSFYDDRRGQFLTSLDVDKKEIEYIRESPHRSVRVWAIPTLNFPLYGLNATIWDTPDMNDTGYLYIDLEKKFIRAEVNLTEDASQNLQLIGFIPDARSGYLDVWRNYEEIRIIDISSYLKMNHSRLITGRLHWRPKLRAEIREKINTIGNSLYNLVSEGIDFWIKSLYSETMEAIGIVWDTTRNYNQAFFDDIEQLSVLEEDLQDLRQFVNQSYEANDFYIKTVLNFTLTIIDELAIRDHIGSLPKIFTEIWQAMGDSGKAIRNSIAWLIETVKNAYNNILSAVSRFFHGESLRYLSDLMEKGVHKYDRFIKDLHISFIKYVENLWNKFWNMIANYWRNVLKRLEPHIFKFIAYAEKAAWDLSKELFDFIYKRTNALAESPYFNKVSSFTQDVDRLYRDIKSRDALSNVKKYSNIVWNFVKEKYFKLVPFGAELNEVLTEIWEEIKELQKIEQVDLIVRKYKKLVEKLEWVAEELQLEVRLRQLYYLIANKLHNYATNAVETADMYREAKTKFIFDPDVGVMDIEQKLPMSWHAFNETPRFEEIPEYKLVAKIRNFFKTTNTSLIRYIYNLRQHFDPKTWLPPYQGRALLIGSHHYMTFDNRFVSMRTDFERNNQCFYLLAHDFFQGNFTLLLEPSANLQHNAMIPSRKLSFIVSDQLIEIDFGNNHVSVNGDSEILLPFKADEAIVHRENDILTISSGTEFILNCNIQFDLCWIEISGWYFGHTAGVLGTMNNERFDDLLTSKHYITENAHEFTDSWSLGGCKEKTKPVNLELSVAEKVKKICDDFFTSGILSACADTLDVKPFYEICIDLGSDTNAMQPENPVNKGACAAALAYIEACTNAHIPLRVPEQCIYCQLGNGSFVGEGTFVQLSDSQVPRSSDIVFIVEAKPCNENLMENKSIMSVVSVLEDQLQLQHISNNRYAVISFGGIPPFDKPRSIYHENSVFTTDYNKLTKYFSYIKTGNGTNHDILQAISTATRLNFRPGVSKTFILLPCSNCASKHMRFDYTSILQYMLEEGVNLHILADTEFEFEKTRKLRHFFGLDRNFVYSKRFPEGDAEARRQLHISKNNLGICTPLALETDGTVFSARRLMPERKYPIKRFATIFAKRVVKTAIPKVNQTCECSGYNTGVAYLACSPSTNLVEDFDINDYESEFDDWESKEDEDDITSWV</sequence>
<reference evidence="12" key="1">
    <citation type="submission" date="2020-05" db="UniProtKB">
        <authorList>
            <consortium name="EnsemblMetazoa"/>
        </authorList>
    </citation>
    <scope>IDENTIFICATION</scope>
    <source>
        <strain evidence="12">Yale</strain>
    </source>
</reference>
<dbReference type="Gene3D" id="2.20.50.20">
    <property type="entry name" value="Lipovitellin. Chain A, domain 3"/>
    <property type="match status" value="1"/>
</dbReference>
<dbReference type="VEuPathDB" id="VectorBase:GMOY006833"/>
<dbReference type="SMART" id="SM00216">
    <property type="entry name" value="VWD"/>
    <property type="match status" value="1"/>
</dbReference>
<dbReference type="Proteomes" id="UP000092444">
    <property type="component" value="Unassembled WGS sequence"/>
</dbReference>
<evidence type="ECO:0000259" key="10">
    <source>
        <dbReference type="PROSITE" id="PS51211"/>
    </source>
</evidence>
<dbReference type="InterPro" id="IPR015816">
    <property type="entry name" value="Vitellinogen_b-sht_N"/>
</dbReference>
<dbReference type="Gene3D" id="2.30.230.10">
    <property type="entry name" value="Lipovitellin, beta-sheet shell regions, chain A"/>
    <property type="match status" value="1"/>
</dbReference>
<dbReference type="GO" id="GO:0045735">
    <property type="term" value="F:nutrient reservoir activity"/>
    <property type="evidence" value="ECO:0007669"/>
    <property type="project" value="UniProtKB-KW"/>
</dbReference>
<comment type="subcellular location">
    <subcellularLocation>
        <location evidence="1">Secreted</location>
    </subcellularLocation>
</comment>
<keyword evidence="13" id="KW-1185">Reference proteome</keyword>
<dbReference type="InterPro" id="IPR009454">
    <property type="entry name" value="Lipid_transpt_open_b-sht"/>
</dbReference>
<evidence type="ECO:0000256" key="4">
    <source>
        <dbReference type="ARBA" id="ARBA00022729"/>
    </source>
</evidence>
<keyword evidence="3" id="KW-0964">Secreted</keyword>
<evidence type="ECO:0000256" key="9">
    <source>
        <dbReference type="PROSITE-ProRule" id="PRU00557"/>
    </source>
</evidence>
<dbReference type="GO" id="GO:0005576">
    <property type="term" value="C:extracellular region"/>
    <property type="evidence" value="ECO:0007669"/>
    <property type="project" value="UniProtKB-SubCell"/>
</dbReference>
<dbReference type="SUPFAM" id="SSF48431">
    <property type="entry name" value="Lipovitellin-phosvitin complex, superhelical domain"/>
    <property type="match status" value="1"/>
</dbReference>
<dbReference type="InterPro" id="IPR015817">
    <property type="entry name" value="Vitellinogen_open_b-sht_sub1"/>
</dbReference>
<dbReference type="InterPro" id="IPR050733">
    <property type="entry name" value="Vitellogenin/Apolipophorin"/>
</dbReference>
<dbReference type="Gene3D" id="1.25.10.20">
    <property type="entry name" value="Vitellinogen, superhelical"/>
    <property type="match status" value="1"/>
</dbReference>
<dbReference type="PROSITE" id="PS51211">
    <property type="entry name" value="VITELLOGENIN"/>
    <property type="match status" value="1"/>
</dbReference>
<dbReference type="Gene3D" id="2.20.80.10">
    <property type="entry name" value="Lipovitellin-phosvitin complex, chain A, domain 4"/>
    <property type="match status" value="1"/>
</dbReference>
<dbReference type="PANTHER" id="PTHR23345">
    <property type="entry name" value="VITELLOGENIN-RELATED"/>
    <property type="match status" value="1"/>
</dbReference>
<dbReference type="SMART" id="SM01169">
    <property type="entry name" value="DUF1943"/>
    <property type="match status" value="1"/>
</dbReference>
<accession>A0A1B0G0Q6</accession>
<dbReference type="InterPro" id="IPR015819">
    <property type="entry name" value="Lipid_transp_b-sht_shell"/>
</dbReference>
<keyword evidence="5" id="KW-0758">Storage protein</keyword>
<evidence type="ECO:0000256" key="5">
    <source>
        <dbReference type="ARBA" id="ARBA00022761"/>
    </source>
</evidence>
<keyword evidence="6" id="KW-0445">Lipid transport</keyword>
<feature type="domain" description="VWFD" evidence="11">
    <location>
        <begin position="3841"/>
        <end position="4021"/>
    </location>
</feature>
<dbReference type="InterPro" id="IPR001846">
    <property type="entry name" value="VWF_type-D"/>
</dbReference>
<dbReference type="EMBL" id="CCAG010010262">
    <property type="status" value="NOT_ANNOTATED_CDS"/>
    <property type="molecule type" value="Genomic_DNA"/>
</dbReference>
<dbReference type="SUPFAM" id="SSF56968">
    <property type="entry name" value="Lipovitellin-phosvitin complex, beta-sheet shell regions"/>
    <property type="match status" value="2"/>
</dbReference>
<name>A0A1B0G0Q6_GLOMM</name>
<dbReference type="STRING" id="37546.A0A1B0G0Q6"/>
<keyword evidence="2" id="KW-0813">Transport</keyword>
<evidence type="ECO:0000256" key="6">
    <source>
        <dbReference type="ARBA" id="ARBA00023055"/>
    </source>
</evidence>
<dbReference type="Pfam" id="PF01347">
    <property type="entry name" value="Vitellogenin_N"/>
    <property type="match status" value="1"/>
</dbReference>